<organism evidence="2 3">
    <name type="scientific">Acaulospora morrowiae</name>
    <dbReference type="NCBI Taxonomy" id="94023"/>
    <lineage>
        <taxon>Eukaryota</taxon>
        <taxon>Fungi</taxon>
        <taxon>Fungi incertae sedis</taxon>
        <taxon>Mucoromycota</taxon>
        <taxon>Glomeromycotina</taxon>
        <taxon>Glomeromycetes</taxon>
        <taxon>Diversisporales</taxon>
        <taxon>Acaulosporaceae</taxon>
        <taxon>Acaulospora</taxon>
    </lineage>
</organism>
<accession>A0A9N9IH84</accession>
<comment type="caution">
    <text evidence="2">The sequence shown here is derived from an EMBL/GenBank/DDBJ whole genome shotgun (WGS) entry which is preliminary data.</text>
</comment>
<feature type="non-terminal residue" evidence="2">
    <location>
        <position position="274"/>
    </location>
</feature>
<dbReference type="EMBL" id="CAJVPV010028697">
    <property type="protein sequence ID" value="CAG8737010.1"/>
    <property type="molecule type" value="Genomic_DNA"/>
</dbReference>
<name>A0A9N9IH84_9GLOM</name>
<keyword evidence="3" id="KW-1185">Reference proteome</keyword>
<dbReference type="Proteomes" id="UP000789342">
    <property type="component" value="Unassembled WGS sequence"/>
</dbReference>
<evidence type="ECO:0000256" key="1">
    <source>
        <dbReference type="SAM" id="MobiDB-lite"/>
    </source>
</evidence>
<proteinExistence type="predicted"/>
<feature type="region of interest" description="Disordered" evidence="1">
    <location>
        <begin position="34"/>
        <end position="56"/>
    </location>
</feature>
<dbReference type="AlphaFoldDB" id="A0A9N9IH84"/>
<gene>
    <name evidence="2" type="ORF">AMORRO_LOCUS14449</name>
</gene>
<reference evidence="2" key="1">
    <citation type="submission" date="2021-06" db="EMBL/GenBank/DDBJ databases">
        <authorList>
            <person name="Kallberg Y."/>
            <person name="Tangrot J."/>
            <person name="Rosling A."/>
        </authorList>
    </citation>
    <scope>NUCLEOTIDE SEQUENCE</scope>
    <source>
        <strain evidence="2">CL551</strain>
    </source>
</reference>
<dbReference type="PANTHER" id="PTHR45786">
    <property type="entry name" value="DNA BINDING PROTEIN-LIKE"/>
    <property type="match status" value="1"/>
</dbReference>
<dbReference type="OrthoDB" id="2448079at2759"/>
<evidence type="ECO:0000313" key="2">
    <source>
        <dbReference type="EMBL" id="CAG8737010.1"/>
    </source>
</evidence>
<sequence length="274" mass="31559">MSEKITTQTHCQPLRKKGLNTELVRVRKTIAKRNQRATFSAARQQHERERNTQQRRLARRNYCSPPSSHHCEALQFTNDFPQVANIGRMEIECRHCGALHFPRERTAGDLDQFTSCCHKGTVALPSLLPFPDELRLLFLREHPISSAFYNYIRKYNSAMAFASVVSNIQLPSGRGLYAYKILRQMYHFLGSAQPNEGDIPSFGQLYFLDTTDAQEYRNSNPANAKLDPALLLLLNSVLQQKHDVAIQQGHQPMEVQMVFDNDRHLDQRFYNAPQ</sequence>
<protein>
    <submittedName>
        <fullName evidence="2">9104_t:CDS:1</fullName>
    </submittedName>
</protein>
<evidence type="ECO:0000313" key="3">
    <source>
        <dbReference type="Proteomes" id="UP000789342"/>
    </source>
</evidence>
<dbReference type="PANTHER" id="PTHR45786:SF74">
    <property type="entry name" value="ATP-DEPENDENT DNA HELICASE"/>
    <property type="match status" value="1"/>
</dbReference>